<protein>
    <submittedName>
        <fullName evidence="1">Uncharacterized protein</fullName>
    </submittedName>
</protein>
<accession>A0A0C2JJG9</accession>
<dbReference type="Proteomes" id="UP000031668">
    <property type="component" value="Unassembled WGS sequence"/>
</dbReference>
<evidence type="ECO:0000313" key="1">
    <source>
        <dbReference type="EMBL" id="KII69538.1"/>
    </source>
</evidence>
<name>A0A0C2JJG9_THEKT</name>
<comment type="caution">
    <text evidence="1">The sequence shown here is derived from an EMBL/GenBank/DDBJ whole genome shotgun (WGS) entry which is preliminary data.</text>
</comment>
<dbReference type="AlphaFoldDB" id="A0A0C2JJG9"/>
<evidence type="ECO:0000313" key="2">
    <source>
        <dbReference type="Proteomes" id="UP000031668"/>
    </source>
</evidence>
<dbReference type="EMBL" id="JWZT01002385">
    <property type="protein sequence ID" value="KII69538.1"/>
    <property type="molecule type" value="Genomic_DNA"/>
</dbReference>
<reference evidence="1 2" key="1">
    <citation type="journal article" date="2014" name="Genome Biol. Evol.">
        <title>The genome of the myxosporean Thelohanellus kitauei shows adaptations to nutrient acquisition within its fish host.</title>
        <authorList>
            <person name="Yang Y."/>
            <person name="Xiong J."/>
            <person name="Zhou Z."/>
            <person name="Huo F."/>
            <person name="Miao W."/>
            <person name="Ran C."/>
            <person name="Liu Y."/>
            <person name="Zhang J."/>
            <person name="Feng J."/>
            <person name="Wang M."/>
            <person name="Wang M."/>
            <person name="Wang L."/>
            <person name="Yao B."/>
        </authorList>
    </citation>
    <scope>NUCLEOTIDE SEQUENCE [LARGE SCALE GENOMIC DNA]</scope>
    <source>
        <strain evidence="1">Wuqing</strain>
    </source>
</reference>
<gene>
    <name evidence="1" type="ORF">RF11_00444</name>
</gene>
<proteinExistence type="predicted"/>
<keyword evidence="2" id="KW-1185">Reference proteome</keyword>
<sequence>MYSSQHSQCLNVIQARTSKEWNKSATVTPLWQPTSSTKRKAIRSVEVPPARGIRCKILVDYIDVSNTFREYGHRDHRQIYRLPKRSRHGNQGHYISSRAMQRARLRRSERLLQRNEDRKSVSLFLFMLPPLTQPFDQTSPAPDLDGV</sequence>
<organism evidence="1 2">
    <name type="scientific">Thelohanellus kitauei</name>
    <name type="common">Myxosporean</name>
    <dbReference type="NCBI Taxonomy" id="669202"/>
    <lineage>
        <taxon>Eukaryota</taxon>
        <taxon>Metazoa</taxon>
        <taxon>Cnidaria</taxon>
        <taxon>Myxozoa</taxon>
        <taxon>Myxosporea</taxon>
        <taxon>Bivalvulida</taxon>
        <taxon>Platysporina</taxon>
        <taxon>Myxobolidae</taxon>
        <taxon>Thelohanellus</taxon>
    </lineage>
</organism>